<dbReference type="InterPro" id="IPR025588">
    <property type="entry name" value="YcxB-like_C"/>
</dbReference>
<keyword evidence="1" id="KW-1133">Transmembrane helix</keyword>
<feature type="domain" description="YcxB-like C-terminal" evidence="2">
    <location>
        <begin position="103"/>
        <end position="159"/>
    </location>
</feature>
<reference evidence="3 4" key="1">
    <citation type="submission" date="2018-02" db="EMBL/GenBank/DDBJ databases">
        <title>Genomic Encyclopedia of Archaeal and Bacterial Type Strains, Phase II (KMG-II): from individual species to whole genera.</title>
        <authorList>
            <person name="Goeker M."/>
        </authorList>
    </citation>
    <scope>NUCLEOTIDE SEQUENCE [LARGE SCALE GENOMIC DNA]</scope>
    <source>
        <strain evidence="3 4">DSM 3808</strain>
    </source>
</reference>
<evidence type="ECO:0000313" key="3">
    <source>
        <dbReference type="EMBL" id="PPK81840.1"/>
    </source>
</evidence>
<comment type="caution">
    <text evidence="3">The sequence shown here is derived from an EMBL/GenBank/DDBJ whole genome shotgun (WGS) entry which is preliminary data.</text>
</comment>
<sequence length="165" mass="19562">MKNRCIHTQKVMKEYHYAVMLDYYRKLIIPFLIVYLLIIINFVMRFMKHDIGVLTIFNVAAPVFLAGVLIAKLEKVIRLNLRRMQVMYGKSDCECMVEFKDLILITTENKNQREISYQHILRQIETKNLIILILEGRMFIPLDKNGFIEGDIESFKKFIDGKIKK</sequence>
<dbReference type="AlphaFoldDB" id="A0A2S6HV71"/>
<proteinExistence type="predicted"/>
<gene>
    <name evidence="3" type="ORF">BXY41_10347</name>
</gene>
<evidence type="ECO:0000259" key="2">
    <source>
        <dbReference type="Pfam" id="PF14317"/>
    </source>
</evidence>
<keyword evidence="1" id="KW-0812">Transmembrane</keyword>
<dbReference type="Proteomes" id="UP000237749">
    <property type="component" value="Unassembled WGS sequence"/>
</dbReference>
<evidence type="ECO:0000256" key="1">
    <source>
        <dbReference type="SAM" id="Phobius"/>
    </source>
</evidence>
<keyword evidence="4" id="KW-1185">Reference proteome</keyword>
<dbReference type="Pfam" id="PF14317">
    <property type="entry name" value="YcxB"/>
    <property type="match status" value="1"/>
</dbReference>
<feature type="transmembrane region" description="Helical" evidence="1">
    <location>
        <begin position="53"/>
        <end position="73"/>
    </location>
</feature>
<dbReference type="RefSeq" id="WP_170072237.1">
    <property type="nucleotide sequence ID" value="NZ_PTJA01000003.1"/>
</dbReference>
<keyword evidence="1" id="KW-0472">Membrane</keyword>
<name>A0A2S6HV71_9FIRM</name>
<organism evidence="3 4">
    <name type="scientific">Lacrimispora xylanisolvens</name>
    <dbReference type="NCBI Taxonomy" id="384636"/>
    <lineage>
        <taxon>Bacteria</taxon>
        <taxon>Bacillati</taxon>
        <taxon>Bacillota</taxon>
        <taxon>Clostridia</taxon>
        <taxon>Lachnospirales</taxon>
        <taxon>Lachnospiraceae</taxon>
        <taxon>Lacrimispora</taxon>
    </lineage>
</organism>
<protein>
    <submittedName>
        <fullName evidence="3">YcxB-like protein</fullName>
    </submittedName>
</protein>
<feature type="transmembrane region" description="Helical" evidence="1">
    <location>
        <begin position="27"/>
        <end position="47"/>
    </location>
</feature>
<evidence type="ECO:0000313" key="4">
    <source>
        <dbReference type="Proteomes" id="UP000237749"/>
    </source>
</evidence>
<accession>A0A2S6HV71</accession>
<dbReference type="EMBL" id="PTJA01000003">
    <property type="protein sequence ID" value="PPK81840.1"/>
    <property type="molecule type" value="Genomic_DNA"/>
</dbReference>